<name>A0ABS5C459_9BACT</name>
<comment type="caution">
    <text evidence="1">The sequence shown here is derived from an EMBL/GenBank/DDBJ whole genome shotgun (WGS) entry which is preliminary data.</text>
</comment>
<evidence type="ECO:0000313" key="2">
    <source>
        <dbReference type="Proteomes" id="UP000676565"/>
    </source>
</evidence>
<accession>A0ABS5C459</accession>
<reference evidence="1 2" key="1">
    <citation type="submission" date="2021-04" db="EMBL/GenBank/DDBJ databases">
        <authorList>
            <person name="Ivanova A."/>
        </authorList>
    </citation>
    <scope>NUCLEOTIDE SEQUENCE [LARGE SCALE GENOMIC DNA]</scope>
    <source>
        <strain evidence="1 2">G18</strain>
    </source>
</reference>
<sequence length="94" mass="11119">MLFMVIERFKNRDPVPIYQRVRESGRALPDGLRFVSSWIEVNFDRCFQLMECADARLLMQWILQWRDLVEFEVVPVCPSQETRELFAGPGDRPA</sequence>
<proteinExistence type="predicted"/>
<dbReference type="EMBL" id="JAGKQQ010000002">
    <property type="protein sequence ID" value="MBP3960779.1"/>
    <property type="molecule type" value="Genomic_DNA"/>
</dbReference>
<gene>
    <name evidence="1" type="ORF">J8F10_36625</name>
</gene>
<dbReference type="Proteomes" id="UP000676565">
    <property type="component" value="Unassembled WGS sequence"/>
</dbReference>
<organism evidence="1 2">
    <name type="scientific">Gemmata palustris</name>
    <dbReference type="NCBI Taxonomy" id="2822762"/>
    <lineage>
        <taxon>Bacteria</taxon>
        <taxon>Pseudomonadati</taxon>
        <taxon>Planctomycetota</taxon>
        <taxon>Planctomycetia</taxon>
        <taxon>Gemmatales</taxon>
        <taxon>Gemmataceae</taxon>
        <taxon>Gemmata</taxon>
    </lineage>
</organism>
<protein>
    <submittedName>
        <fullName evidence="1">DUF3303 family protein</fullName>
    </submittedName>
</protein>
<dbReference type="RefSeq" id="WP_210663151.1">
    <property type="nucleotide sequence ID" value="NZ_JAGKQQ010000002.1"/>
</dbReference>
<dbReference type="InterPro" id="IPR021734">
    <property type="entry name" value="DUF3303"/>
</dbReference>
<evidence type="ECO:0000313" key="1">
    <source>
        <dbReference type="EMBL" id="MBP3960779.1"/>
    </source>
</evidence>
<dbReference type="Pfam" id="PF11746">
    <property type="entry name" value="DUF3303"/>
    <property type="match status" value="1"/>
</dbReference>
<keyword evidence="2" id="KW-1185">Reference proteome</keyword>